<evidence type="ECO:0000313" key="3">
    <source>
        <dbReference type="Proteomes" id="UP000824209"/>
    </source>
</evidence>
<dbReference type="AlphaFoldDB" id="A0A9D2S2B8"/>
<gene>
    <name evidence="2" type="ORF">H9943_06780</name>
</gene>
<proteinExistence type="predicted"/>
<dbReference type="EMBL" id="DWYA01000057">
    <property type="protein sequence ID" value="HJB40085.1"/>
    <property type="molecule type" value="Genomic_DNA"/>
</dbReference>
<accession>A0A9D2S2B8</accession>
<reference evidence="2" key="1">
    <citation type="journal article" date="2021" name="PeerJ">
        <title>Extensive microbial diversity within the chicken gut microbiome revealed by metagenomics and culture.</title>
        <authorList>
            <person name="Gilroy R."/>
            <person name="Ravi A."/>
            <person name="Getino M."/>
            <person name="Pursley I."/>
            <person name="Horton D.L."/>
            <person name="Alikhan N.F."/>
            <person name="Baker D."/>
            <person name="Gharbi K."/>
            <person name="Hall N."/>
            <person name="Watson M."/>
            <person name="Adriaenssens E.M."/>
            <person name="Foster-Nyarko E."/>
            <person name="Jarju S."/>
            <person name="Secka A."/>
            <person name="Antonio M."/>
            <person name="Oren A."/>
            <person name="Chaudhuri R.R."/>
            <person name="La Ragione R."/>
            <person name="Hildebrand F."/>
            <person name="Pallen M.J."/>
        </authorList>
    </citation>
    <scope>NUCLEOTIDE SEQUENCE</scope>
    <source>
        <strain evidence="2">ChiBcec8-14828</strain>
    </source>
</reference>
<feature type="transmembrane region" description="Helical" evidence="1">
    <location>
        <begin position="21"/>
        <end position="43"/>
    </location>
</feature>
<name>A0A9D2S2B8_9FIRM</name>
<evidence type="ECO:0000256" key="1">
    <source>
        <dbReference type="SAM" id="Phobius"/>
    </source>
</evidence>
<keyword evidence="1" id="KW-1133">Transmembrane helix</keyword>
<dbReference type="Proteomes" id="UP000824209">
    <property type="component" value="Unassembled WGS sequence"/>
</dbReference>
<evidence type="ECO:0000313" key="2">
    <source>
        <dbReference type="EMBL" id="HJB40085.1"/>
    </source>
</evidence>
<keyword evidence="1" id="KW-0472">Membrane</keyword>
<keyword evidence="1" id="KW-0812">Transmembrane</keyword>
<comment type="caution">
    <text evidence="2">The sequence shown here is derived from an EMBL/GenBank/DDBJ whole genome shotgun (WGS) entry which is preliminary data.</text>
</comment>
<sequence>MPSKEELQEMQALRRRRRGRQLLGALVCFLVAVGLFSIVGSGIDLAATLLDDTEEKQMFEDRLKTLVALDPLPFDSLEEANVNTLLHAAIGASVDSTRDDYERDENGAMYLPTLDIETTLLALYGPDFQFEYQTFEDHGITFTYVPEKQAYLLPVTSAISNYYPKVTEIKKESGGVKRVTVGYVSPFQESGAFDPNAQPDPVKYQDYLFKKNGSDYYLYAIVESQAKVQTAQSDSTAQGGQDTVQQGTLESMLGDSLPTVESTSLAVSEQPAA</sequence>
<organism evidence="2 3">
    <name type="scientific">Candidatus Ruthenibacterium avium</name>
    <dbReference type="NCBI Taxonomy" id="2838751"/>
    <lineage>
        <taxon>Bacteria</taxon>
        <taxon>Bacillati</taxon>
        <taxon>Bacillota</taxon>
        <taxon>Clostridia</taxon>
        <taxon>Eubacteriales</taxon>
        <taxon>Oscillospiraceae</taxon>
        <taxon>Ruthenibacterium</taxon>
    </lineage>
</organism>
<reference evidence="2" key="2">
    <citation type="submission" date="2021-04" db="EMBL/GenBank/DDBJ databases">
        <authorList>
            <person name="Gilroy R."/>
        </authorList>
    </citation>
    <scope>NUCLEOTIDE SEQUENCE</scope>
    <source>
        <strain evidence="2">ChiBcec8-14828</strain>
    </source>
</reference>
<protein>
    <submittedName>
        <fullName evidence="2">Uncharacterized protein</fullName>
    </submittedName>
</protein>